<feature type="coiled-coil region" evidence="5">
    <location>
        <begin position="58"/>
        <end position="89"/>
    </location>
</feature>
<evidence type="ECO:0000256" key="1">
    <source>
        <dbReference type="ARBA" id="ARBA00003416"/>
    </source>
</evidence>
<organism evidence="7 8">
    <name type="scientific">Flammeovirga pectinis</name>
    <dbReference type="NCBI Taxonomy" id="2494373"/>
    <lineage>
        <taxon>Bacteria</taxon>
        <taxon>Pseudomonadati</taxon>
        <taxon>Bacteroidota</taxon>
        <taxon>Cytophagia</taxon>
        <taxon>Cytophagales</taxon>
        <taxon>Flammeovirgaceae</taxon>
        <taxon>Flammeovirga</taxon>
    </lineage>
</organism>
<evidence type="ECO:0000313" key="8">
    <source>
        <dbReference type="Proteomes" id="UP000267268"/>
    </source>
</evidence>
<dbReference type="OrthoDB" id="370725at2"/>
<dbReference type="Pfam" id="PF02646">
    <property type="entry name" value="RmuC"/>
    <property type="match status" value="1"/>
</dbReference>
<dbReference type="PANTHER" id="PTHR30563">
    <property type="entry name" value="DNA RECOMBINATION PROTEIN RMUC"/>
    <property type="match status" value="1"/>
</dbReference>
<evidence type="ECO:0000313" key="7">
    <source>
        <dbReference type="EMBL" id="AZQ62665.1"/>
    </source>
</evidence>
<sequence>MKFIEMEVEVSMNIVVLIVACLIVISVLLVVIVYFSLKQKYAQQEHQYKVEVKERLKLNQAKDEAGQLNQKLINENTTLKQSLSVAETEKISFKNQLLDVKNQYQVIDNNLIEVSNNYANTRGILETLSENKQSLEKELNYLKESEQELKVENIQLREVNRSMQERLNQNAIDIQNLNQQFKKEFENLANRIFEEKSSKFTDQNKSNLNTILHPFKDQIESFRKKIEDNYGKESNERTSLRTELEMLRKMNNQISQDAQNLTKALKGDAKTQGDWGEMILDSVLSKSGLREGSEYYIQPTYTTDEGEKQRPDVVVNYPGEKQVIIDSKVSLNAYERFINADNEHLQEKEIALHIRALKAHVEELAKRDYQKLDGIRCLDYVVMFVPVEPAFLVALQYEDSLWDYAYKRKVVIVGPTTLMATLKVIEELWRNEHQQKNIEDLVNHATKIYDKARGFVDTMLLLQKKVGDSKVEVDKAIGKLTEGKGNLISLVHQMNEKGNLSPKKKIAPSLIEDAIRENTIKED</sequence>
<dbReference type="AlphaFoldDB" id="A0A3Q9FLU9"/>
<reference evidence="7 8" key="1">
    <citation type="submission" date="2018-12" db="EMBL/GenBank/DDBJ databases">
        <title>Flammeovirga pectinis sp. nov., isolated from the gut of the Korean scallop, Patinopecten yessoensis.</title>
        <authorList>
            <person name="Bae J.-W."/>
            <person name="Jeong Y.-S."/>
            <person name="Kang W."/>
        </authorList>
    </citation>
    <scope>NUCLEOTIDE SEQUENCE [LARGE SCALE GENOMIC DNA]</scope>
    <source>
        <strain evidence="7 8">L12M1</strain>
    </source>
</reference>
<keyword evidence="6" id="KW-0812">Transmembrane</keyword>
<dbReference type="PANTHER" id="PTHR30563:SF0">
    <property type="entry name" value="DNA RECOMBINATION PROTEIN RMUC"/>
    <property type="match status" value="1"/>
</dbReference>
<comment type="similarity">
    <text evidence="2">Belongs to the RmuC family.</text>
</comment>
<keyword evidence="8" id="KW-1185">Reference proteome</keyword>
<keyword evidence="4" id="KW-0233">DNA recombination</keyword>
<feature type="coiled-coil region" evidence="5">
    <location>
        <begin position="118"/>
        <end position="191"/>
    </location>
</feature>
<accession>A0A3Q9FLU9</accession>
<name>A0A3Q9FLU9_9BACT</name>
<dbReference type="EMBL" id="CP034562">
    <property type="protein sequence ID" value="AZQ62665.1"/>
    <property type="molecule type" value="Genomic_DNA"/>
</dbReference>
<gene>
    <name evidence="7" type="primary">rmuC</name>
    <name evidence="7" type="ORF">EI427_10580</name>
</gene>
<protein>
    <submittedName>
        <fullName evidence="7">DNA recombination protein RmuC</fullName>
    </submittedName>
</protein>
<evidence type="ECO:0000256" key="3">
    <source>
        <dbReference type="ARBA" id="ARBA00023054"/>
    </source>
</evidence>
<proteinExistence type="inferred from homology"/>
<keyword evidence="6" id="KW-1133">Transmembrane helix</keyword>
<dbReference type="Proteomes" id="UP000267268">
    <property type="component" value="Chromosome 1"/>
</dbReference>
<evidence type="ECO:0000256" key="4">
    <source>
        <dbReference type="ARBA" id="ARBA00023172"/>
    </source>
</evidence>
<dbReference type="InterPro" id="IPR003798">
    <property type="entry name" value="DNA_recombination_RmuC"/>
</dbReference>
<feature type="transmembrane region" description="Helical" evidence="6">
    <location>
        <begin position="12"/>
        <end position="37"/>
    </location>
</feature>
<dbReference type="KEGG" id="fll:EI427_10580"/>
<dbReference type="PROSITE" id="PS51257">
    <property type="entry name" value="PROKAR_LIPOPROTEIN"/>
    <property type="match status" value="1"/>
</dbReference>
<evidence type="ECO:0000256" key="2">
    <source>
        <dbReference type="ARBA" id="ARBA00009840"/>
    </source>
</evidence>
<comment type="function">
    <text evidence="1">Involved in DNA recombination.</text>
</comment>
<evidence type="ECO:0000256" key="5">
    <source>
        <dbReference type="SAM" id="Coils"/>
    </source>
</evidence>
<evidence type="ECO:0000256" key="6">
    <source>
        <dbReference type="SAM" id="Phobius"/>
    </source>
</evidence>
<keyword evidence="3 5" id="KW-0175">Coiled coil</keyword>
<dbReference type="RefSeq" id="WP_126614392.1">
    <property type="nucleotide sequence ID" value="NZ_CP034562.1"/>
</dbReference>
<dbReference type="GO" id="GO:0006310">
    <property type="term" value="P:DNA recombination"/>
    <property type="evidence" value="ECO:0007669"/>
    <property type="project" value="UniProtKB-KW"/>
</dbReference>
<keyword evidence="6" id="KW-0472">Membrane</keyword>